<protein>
    <recommendedName>
        <fullName evidence="1">Reverse transcriptase domain-containing protein</fullName>
    </recommendedName>
</protein>
<accession>A0A6V7XTN6</accession>
<feature type="domain" description="Reverse transcriptase" evidence="1">
    <location>
        <begin position="649"/>
        <end position="900"/>
    </location>
</feature>
<dbReference type="SUPFAM" id="SSF56219">
    <property type="entry name" value="DNase I-like"/>
    <property type="match status" value="1"/>
</dbReference>
<proteinExistence type="predicted"/>
<dbReference type="Pfam" id="PF00078">
    <property type="entry name" value="RVT_1"/>
    <property type="match status" value="1"/>
</dbReference>
<dbReference type="Proteomes" id="UP000580250">
    <property type="component" value="Unassembled WGS sequence"/>
</dbReference>
<dbReference type="Pfam" id="PF14529">
    <property type="entry name" value="Exo_endo_phos_2"/>
    <property type="match status" value="1"/>
</dbReference>
<dbReference type="PANTHER" id="PTHR33395">
    <property type="entry name" value="TRANSCRIPTASE, PUTATIVE-RELATED-RELATED"/>
    <property type="match status" value="1"/>
</dbReference>
<evidence type="ECO:0000313" key="3">
    <source>
        <dbReference type="Proteomes" id="UP000580250"/>
    </source>
</evidence>
<sequence length="996" mass="115046">MEKLAALESKIDNNNTKFSSFSNEILQIKNALTTIEAKIETIETNFKNNESSASEQERNRSIVVIGLQESKSTTPSIRVGEDKAAIEDVLNLLGVESPFVSYRMGKYDPTAKGCRLLKIVFGASKFQRITLAEWKRHRVEMKKEAKWSRLLIRPSLTREQLEAEKIERTKKREEYNKRMSANNSPFYKCLYFNSRSLVNKLDALRLLLISKSFKIICVSESWLNKKIDNSQILHSTSYSIVRCDRGSRGGGACILVDNIVPFSPVKTPKNKNSDVVAIDIYSPKFDKFRIITVYRPTTNENLNDFQEFLETLSYLISINHNYIIVGDFNFPNLIWKNNIPLALNHKSPSEKLFIEFVENFNLIQEISSPTRQNNYLDLLFSPSTSRVAKNVTINAPFKNSDHNTIEFNLNFDCFPKEPEFIYDFHNADYNQINNILIGLNWNTLFINCTNVDSQYTLFLEIIHQIIQNFIPLKTINKDFAKFPKHIQKMISYKNLLWKNINKPAIREKYILTQQKIDKEISRFLKNREISKFNDSRSRFQYIGAFLKSKKTKIPIFNINNQFTILAKDKAECLAKQFQSVFNSSNFDSSDIKTFNKNTLSFIDINPEEIYSIMSKLDNVNNISPDGIPNIFLKNTATSLTIPLTIIFNMSIMTSKIPTIWKKSIIRPIPKNNNPNEPKDFRPISLLCSTSKILERIISNKLTSFLETNNYLPTCQHGFRKNHSVITQLLETYNDYTLAIENKKCVDVVFFDLAKAFDTVPHDRLLKKLHHLGITSALLNWIEDYLLNRTFTVLVESNNSNEYPITSGVPQGSTLGPILFISYIFDLIDFCKTDNVTPKLFADDLKAYTCFDFSNKNHYSPLQTFIQKFSKYCEINGLKIAISKCSSFHIGTKNPFHQYSLLNTNIPIIPPNKHIRDLGIYFTSNLKWDSHIKIATNKATRIYYTLIRSLKTNNTQFLITLFKIYVLPILEFGSPIINPYLNKDINALENVQHKFLT</sequence>
<dbReference type="GO" id="GO:0007508">
    <property type="term" value="P:larval heart development"/>
    <property type="evidence" value="ECO:0007669"/>
    <property type="project" value="TreeGrafter"/>
</dbReference>
<dbReference type="AlphaFoldDB" id="A0A6V7XTN6"/>
<dbReference type="SUPFAM" id="SSF56672">
    <property type="entry name" value="DNA/RNA polymerases"/>
    <property type="match status" value="1"/>
</dbReference>
<dbReference type="EMBL" id="CAJEWN010002243">
    <property type="protein sequence ID" value="CAD2202719.1"/>
    <property type="molecule type" value="Genomic_DNA"/>
</dbReference>
<dbReference type="GO" id="GO:0031012">
    <property type="term" value="C:extracellular matrix"/>
    <property type="evidence" value="ECO:0007669"/>
    <property type="project" value="TreeGrafter"/>
</dbReference>
<dbReference type="PROSITE" id="PS50878">
    <property type="entry name" value="RT_POL"/>
    <property type="match status" value="1"/>
</dbReference>
<dbReference type="InterPro" id="IPR043502">
    <property type="entry name" value="DNA/RNA_pol_sf"/>
</dbReference>
<dbReference type="CDD" id="cd01650">
    <property type="entry name" value="RT_nLTR_like"/>
    <property type="match status" value="1"/>
</dbReference>
<dbReference type="GO" id="GO:0061343">
    <property type="term" value="P:cell adhesion involved in heart morphogenesis"/>
    <property type="evidence" value="ECO:0007669"/>
    <property type="project" value="TreeGrafter"/>
</dbReference>
<name>A0A6V7XTN6_MELEN</name>
<organism evidence="2 3">
    <name type="scientific">Meloidogyne enterolobii</name>
    <name type="common">Root-knot nematode worm</name>
    <name type="synonym">Meloidogyne mayaguensis</name>
    <dbReference type="NCBI Taxonomy" id="390850"/>
    <lineage>
        <taxon>Eukaryota</taxon>
        <taxon>Metazoa</taxon>
        <taxon>Ecdysozoa</taxon>
        <taxon>Nematoda</taxon>
        <taxon>Chromadorea</taxon>
        <taxon>Rhabditida</taxon>
        <taxon>Tylenchina</taxon>
        <taxon>Tylenchomorpha</taxon>
        <taxon>Tylenchoidea</taxon>
        <taxon>Meloidogynidae</taxon>
        <taxon>Meloidogyninae</taxon>
        <taxon>Meloidogyne</taxon>
    </lineage>
</organism>
<dbReference type="PANTHER" id="PTHR33395:SF22">
    <property type="entry name" value="REVERSE TRANSCRIPTASE DOMAIN-CONTAINING PROTEIN"/>
    <property type="match status" value="1"/>
</dbReference>
<comment type="caution">
    <text evidence="2">The sequence shown here is derived from an EMBL/GenBank/DDBJ whole genome shotgun (WGS) entry which is preliminary data.</text>
</comment>
<evidence type="ECO:0000313" key="2">
    <source>
        <dbReference type="EMBL" id="CAD2202719.1"/>
    </source>
</evidence>
<dbReference type="OrthoDB" id="410104at2759"/>
<dbReference type="InterPro" id="IPR000477">
    <property type="entry name" value="RT_dom"/>
</dbReference>
<dbReference type="InterPro" id="IPR036691">
    <property type="entry name" value="Endo/exonu/phosph_ase_sf"/>
</dbReference>
<reference evidence="2 3" key="1">
    <citation type="submission" date="2020-08" db="EMBL/GenBank/DDBJ databases">
        <authorList>
            <person name="Koutsovoulos G."/>
            <person name="Danchin GJ E."/>
        </authorList>
    </citation>
    <scope>NUCLEOTIDE SEQUENCE [LARGE SCALE GENOMIC DNA]</scope>
</reference>
<dbReference type="InterPro" id="IPR005135">
    <property type="entry name" value="Endo/exonuclease/phosphatase"/>
</dbReference>
<dbReference type="GO" id="GO:0003824">
    <property type="term" value="F:catalytic activity"/>
    <property type="evidence" value="ECO:0007669"/>
    <property type="project" value="InterPro"/>
</dbReference>
<gene>
    <name evidence="2" type="ORF">MENT_LOCUS56366</name>
</gene>
<dbReference type="Gene3D" id="3.60.10.10">
    <property type="entry name" value="Endonuclease/exonuclease/phosphatase"/>
    <property type="match status" value="1"/>
</dbReference>
<evidence type="ECO:0000259" key="1">
    <source>
        <dbReference type="PROSITE" id="PS50878"/>
    </source>
</evidence>